<dbReference type="GO" id="GO:0006869">
    <property type="term" value="P:lipid transport"/>
    <property type="evidence" value="ECO:0007669"/>
    <property type="project" value="UniProtKB-UniRule"/>
</dbReference>
<organism evidence="3">
    <name type="scientific">Tetraselmis sp. GSL018</name>
    <dbReference type="NCBI Taxonomy" id="582737"/>
    <lineage>
        <taxon>Eukaryota</taxon>
        <taxon>Viridiplantae</taxon>
        <taxon>Chlorophyta</taxon>
        <taxon>core chlorophytes</taxon>
        <taxon>Chlorodendrophyceae</taxon>
        <taxon>Chlorodendrales</taxon>
        <taxon>Chlorodendraceae</taxon>
        <taxon>Tetraselmis</taxon>
    </lineage>
</organism>
<evidence type="ECO:0000256" key="1">
    <source>
        <dbReference type="ARBA" id="ARBA00006080"/>
    </source>
</evidence>
<proteinExistence type="inferred from homology"/>
<dbReference type="GO" id="GO:1990745">
    <property type="term" value="C:EARP complex"/>
    <property type="evidence" value="ECO:0007669"/>
    <property type="project" value="TreeGrafter"/>
</dbReference>
<evidence type="ECO:0000313" key="3">
    <source>
        <dbReference type="EMBL" id="JAC62564.1"/>
    </source>
</evidence>
<dbReference type="GO" id="GO:0005829">
    <property type="term" value="C:cytosol"/>
    <property type="evidence" value="ECO:0007669"/>
    <property type="project" value="GOC"/>
</dbReference>
<dbReference type="InterPro" id="IPR014812">
    <property type="entry name" value="Vps51"/>
</dbReference>
<evidence type="ECO:0000256" key="2">
    <source>
        <dbReference type="RuleBase" id="RU368010"/>
    </source>
</evidence>
<sequence>MDPLDEKARRVRSLLSSYYGGEEASVADSISSENSQETSASRITGARASGIDSATFDPDRYIRSLLKGARLDSLMSKHVEMANEIKSLDSDMQMLVYENYNKFISATDTIRKMKSNVDGMGSNMEELMDTIDSVADRSNAVNAKLQQRRDHIEELNRVRSLLKKMQAMFNLPRKLRAALDNDALEVAVEHYASARPVLERFGQQGAFRSVAAETTELSHEVVAALKKRLLSRKDDVAECIKLLSTMGQPIESLQEDFLDCRRIRLEAILRQAQAVVAGMCSTAGMQPPDLLPESELVAMEEPWGCLQDGGGPPALGQFVAELNSRFLGDVVQMVSSFEELFPEGRRRLIEVLKEACSKYFSVVRTAIAASAAVLANAAAGLSDAACDAETELPGPLGDNWGGPAIAGALSTIKADFSRLGGVLPELALGDRASEVVESAVRHHVGVCFRALELRVIGEVRAAYVKIEGGGSSNAGVSSPEQKYLRSRVLLQSQARIAGLLQEAPSRVLAGMRQLLDEGARLLDSWRDMYVDLVAGSLQNLFLALLAHFRAISGTSAPDGSTAQPIRYGTFGSNLLFPTTPRSVDTPTALSRTSVSLFSPLNLSLSFSAAEGASPAHLGTASEPAPPSVVLLLACLCTHIEANVIQLCMEQLASRFPGGGGGGGGDQPPAFVAGARRISATASNLLSTYVESHGRKLSLMVRRSIEATDWLRCKEPRAPRAVCVLMLERMSMAESEVVQLIGDGGHRAALRNDPSEGSASEVVSSASSLQRNVAKLFTEKIKIFGDVEFTQASVLVAIAQVGLKSWVECVRLQTLGRAGLQQMQLDIHYLRPQLRRFAPAGSSLDSLLDEVLGASIDRSMDTALLDGALLDRILASYAKSRE</sequence>
<keyword evidence="2" id="KW-0333">Golgi apparatus</keyword>
<dbReference type="GO" id="GO:0032456">
    <property type="term" value="P:endocytic recycling"/>
    <property type="evidence" value="ECO:0007669"/>
    <property type="project" value="TreeGrafter"/>
</dbReference>
<name>A0A061QVT1_9CHLO</name>
<dbReference type="Pfam" id="PF08700">
    <property type="entry name" value="VPS51_Exo84_N"/>
    <property type="match status" value="1"/>
</dbReference>
<dbReference type="EMBL" id="GBEZ01024427">
    <property type="protein sequence ID" value="JAC62564.1"/>
    <property type="molecule type" value="Transcribed_RNA"/>
</dbReference>
<comment type="function">
    <text evidence="2">Acts as component of the GARP complex that is involved in retrograde transport from early and late endosomes to the trans-Golgi network (TGN).</text>
</comment>
<dbReference type="GO" id="GO:0048193">
    <property type="term" value="P:Golgi vesicle transport"/>
    <property type="evidence" value="ECO:0007669"/>
    <property type="project" value="TreeGrafter"/>
</dbReference>
<dbReference type="PANTHER" id="PTHR15954:SF4">
    <property type="entry name" value="VACUOLAR PROTEIN SORTING-ASSOCIATED PROTEIN 51 HOMOLOG"/>
    <property type="match status" value="1"/>
</dbReference>
<dbReference type="GO" id="GO:0016020">
    <property type="term" value="C:membrane"/>
    <property type="evidence" value="ECO:0007669"/>
    <property type="project" value="TreeGrafter"/>
</dbReference>
<dbReference type="PANTHER" id="PTHR15954">
    <property type="entry name" value="VACUOLAR PROTEIN SORTING-ASSOCIATED PROTEIN 51 HOMOLOG"/>
    <property type="match status" value="1"/>
</dbReference>
<dbReference type="GO" id="GO:0007041">
    <property type="term" value="P:lysosomal transport"/>
    <property type="evidence" value="ECO:0007669"/>
    <property type="project" value="TreeGrafter"/>
</dbReference>
<dbReference type="GO" id="GO:0015031">
    <property type="term" value="P:protein transport"/>
    <property type="evidence" value="ECO:0007669"/>
    <property type="project" value="UniProtKB-UniRule"/>
</dbReference>
<protein>
    <recommendedName>
        <fullName evidence="2">Vacuolar protein sorting-associated protein 51 homolog</fullName>
    </recommendedName>
</protein>
<keyword evidence="2" id="KW-0445">Lipid transport</keyword>
<comment type="subunit">
    <text evidence="2">Component of the Golgi-associated retrograde protein (GARP) complex.</text>
</comment>
<dbReference type="AlphaFoldDB" id="A0A061QVT1"/>
<keyword evidence="2" id="KW-0653">Protein transport</keyword>
<reference evidence="3" key="1">
    <citation type="submission" date="2014-05" db="EMBL/GenBank/DDBJ databases">
        <title>The transcriptome of the halophilic microalga Tetraselmis sp. GSL018 isolated from the Great Salt Lake, Utah.</title>
        <authorList>
            <person name="Jinkerson R.E."/>
            <person name="D'Adamo S."/>
            <person name="Posewitz M.C."/>
        </authorList>
    </citation>
    <scope>NUCLEOTIDE SEQUENCE</scope>
    <source>
        <strain evidence="3">GSL018</strain>
    </source>
</reference>
<dbReference type="GO" id="GO:0042147">
    <property type="term" value="P:retrograde transport, endosome to Golgi"/>
    <property type="evidence" value="ECO:0007669"/>
    <property type="project" value="UniProtKB-UniRule"/>
</dbReference>
<gene>
    <name evidence="3" type="ORF">TSPGSL018_23026</name>
</gene>
<keyword evidence="2" id="KW-0813">Transport</keyword>
<accession>A0A061QVT1</accession>
<dbReference type="GO" id="GO:0007030">
    <property type="term" value="P:Golgi organization"/>
    <property type="evidence" value="ECO:0007669"/>
    <property type="project" value="UniProtKB-UniRule"/>
</dbReference>
<dbReference type="GO" id="GO:0000938">
    <property type="term" value="C:GARP complex"/>
    <property type="evidence" value="ECO:0007669"/>
    <property type="project" value="UniProtKB-UniRule"/>
</dbReference>
<comment type="similarity">
    <text evidence="1 2">Belongs to the VPS51 family.</text>
</comment>
<comment type="subcellular location">
    <subcellularLocation>
        <location evidence="2">Golgi apparatus</location>
        <location evidence="2">trans-Golgi network</location>
    </subcellularLocation>
</comment>